<dbReference type="PANTHER" id="PTHR11669:SF8">
    <property type="entry name" value="DNA POLYMERASE III SUBUNIT DELTA"/>
    <property type="match status" value="1"/>
</dbReference>
<proteinExistence type="predicted"/>
<evidence type="ECO:0000313" key="2">
    <source>
        <dbReference type="Proteomes" id="UP000195918"/>
    </source>
</evidence>
<sequence length="314" mass="36434">MEKLLKDRVKEEQPRLTSLFEKVLVKNKLTHAYLMEAQEIDSVYEFSLWLAQSIFCEQKENGTPCGSCSTCQRVESLDFPDVTIIEPQGQTIKVDQIRDIKQTFIRSGMESRKKALIIKCAEKMTVSAANSLLKFIEEPDGTMHIFFLTNNSNKILPTIQSRCQQVYLHPIAKSALVLELMEESSLPKKQIELIVELSESKKKAVELSSDEWFNSARETVSKWFQYLDKKNALAFIYVQQHLVRLAKDKEQQFLILDILLNIYRLELKELIVSDSIAQEQYNSTIEKIIHARKKLEANVSFQNVCEQFVWQVLY</sequence>
<dbReference type="Proteomes" id="UP000195918">
    <property type="component" value="Unassembled WGS sequence"/>
</dbReference>
<dbReference type="GO" id="GO:0003887">
    <property type="term" value="F:DNA-directed DNA polymerase activity"/>
    <property type="evidence" value="ECO:0007669"/>
    <property type="project" value="UniProtKB-EC"/>
</dbReference>
<keyword evidence="1" id="KW-0808">Transferase</keyword>
<dbReference type="RefSeq" id="WP_086952109.1">
    <property type="nucleotide sequence ID" value="NZ_FWFD01000015.1"/>
</dbReference>
<protein>
    <submittedName>
        <fullName evidence="1">DNA polymerase III delta prime subunit</fullName>
        <ecNumber evidence="1">2.7.7.7</ecNumber>
    </submittedName>
</protein>
<dbReference type="GO" id="GO:0006261">
    <property type="term" value="P:DNA-templated DNA replication"/>
    <property type="evidence" value="ECO:0007669"/>
    <property type="project" value="TreeGrafter"/>
</dbReference>
<dbReference type="InterPro" id="IPR050238">
    <property type="entry name" value="DNA_Rep/Repair_Clamp_Loader"/>
</dbReference>
<gene>
    <name evidence="1" type="ORF">FM121_10350</name>
</gene>
<keyword evidence="1" id="KW-0548">Nucleotidyltransferase</keyword>
<dbReference type="PANTHER" id="PTHR11669">
    <property type="entry name" value="REPLICATION FACTOR C / DNA POLYMERASE III GAMMA-TAU SUBUNIT"/>
    <property type="match status" value="1"/>
</dbReference>
<keyword evidence="2" id="KW-1185">Reference proteome</keyword>
<dbReference type="Gene3D" id="3.40.50.300">
    <property type="entry name" value="P-loop containing nucleotide triphosphate hydrolases"/>
    <property type="match status" value="1"/>
</dbReference>
<dbReference type="OrthoDB" id="9810148at2"/>
<dbReference type="SUPFAM" id="SSF52540">
    <property type="entry name" value="P-loop containing nucleoside triphosphate hydrolases"/>
    <property type="match status" value="1"/>
</dbReference>
<accession>A0A1X6WQ65</accession>
<reference evidence="2" key="1">
    <citation type="submission" date="2017-02" db="EMBL/GenBank/DDBJ databases">
        <authorList>
            <person name="Dridi B."/>
        </authorList>
    </citation>
    <scope>NUCLEOTIDE SEQUENCE [LARGE SCALE GENOMIC DNA]</scope>
    <source>
        <strain evidence="2">bH819</strain>
    </source>
</reference>
<dbReference type="EMBL" id="FWFD01000015">
    <property type="protein sequence ID" value="SLM86483.1"/>
    <property type="molecule type" value="Genomic_DNA"/>
</dbReference>
<dbReference type="AlphaFoldDB" id="A0A1X6WQ65"/>
<dbReference type="InterPro" id="IPR027417">
    <property type="entry name" value="P-loop_NTPase"/>
</dbReference>
<dbReference type="Pfam" id="PF13177">
    <property type="entry name" value="DNA_pol3_delta2"/>
    <property type="match status" value="1"/>
</dbReference>
<name>A0A1X6WQ65_9ENTE</name>
<dbReference type="EC" id="2.7.7.7" evidence="1"/>
<organism evidence="1 2">
    <name type="scientific">Vagococcus fluvialis bH819</name>
    <dbReference type="NCBI Taxonomy" id="1255619"/>
    <lineage>
        <taxon>Bacteria</taxon>
        <taxon>Bacillati</taxon>
        <taxon>Bacillota</taxon>
        <taxon>Bacilli</taxon>
        <taxon>Lactobacillales</taxon>
        <taxon>Enterococcaceae</taxon>
        <taxon>Vagococcus</taxon>
    </lineage>
</organism>
<evidence type="ECO:0000313" key="1">
    <source>
        <dbReference type="EMBL" id="SLM86483.1"/>
    </source>
</evidence>